<evidence type="ECO:0000313" key="2">
    <source>
        <dbReference type="EMBL" id="GAA2688609.1"/>
    </source>
</evidence>
<dbReference type="EMBL" id="BAAARK010000045">
    <property type="protein sequence ID" value="GAA2688609.1"/>
    <property type="molecule type" value="Genomic_DNA"/>
</dbReference>
<gene>
    <name evidence="2" type="ORF">GCM10009864_73080</name>
</gene>
<evidence type="ECO:0000256" key="1">
    <source>
        <dbReference type="SAM" id="MobiDB-lite"/>
    </source>
</evidence>
<dbReference type="Proteomes" id="UP001500994">
    <property type="component" value="Unassembled WGS sequence"/>
</dbReference>
<sequence>MPRIHSVEHRMRLFDHRIPSLYAGKHQIGVEQTLDATGASLPDHEQRFDVRELRFTIVDTDVHACYPLPGASGTYSQILPHITLDTPALPWLRRLPGTDKSVPWMALLVFRENELPDDPQALGIVDVQTVRQLLDRALPGQPPHIAPEYVFDDEWETACTTVHVPGPLFTALAPGSAEMAALAHVREGGPPDATHTRGEEEPEPHPDDLNAVVVANRFPAVDGSMHVVHLVSLDGFERYLDGATAPPAEGLRMVSLWSWTFESVYDTGVGFGDLAHNLATGPDSQPDLLLRRRLPDSSQANAAQDEMRARLNAGAAAVPHWLESGERSFGFYRGPLTAERAQPLPAPADGRSRLESAGEGLIYLEQYGVFDAGYAAAFSLGRQLCLADEAFRTALMEFRHAARSAVRRMAAHGTAAGRAATAQDLRGRQARAAFDQLLTEGGGGRFRQTLRSTGAAPAARRTAGPGLRTAQAAMGTVALRSTFADVNARAVLRDALGDELEPVAAWLARLPLLEMIPFTHLVPDPAMLPAESLRFAYTDPGWVRAVVDGALSVGVGHALDADLNALAADVTAPPPCAVLMRSDLVPHWPKTILTAFAGDDVIVPVHRTVYGHDVLMLLYPEVIDTFTLAEPPQGLHFGFSDIGTVELREISGPNVGAPLGEFPEDPADDRFARFLRPGGHDVLNVAGPGDALLPALGTAHEGAELSSAQFALQMIKAPQFQEFTRP</sequence>
<evidence type="ECO:0000313" key="3">
    <source>
        <dbReference type="Proteomes" id="UP001500994"/>
    </source>
</evidence>
<feature type="region of interest" description="Disordered" evidence="1">
    <location>
        <begin position="187"/>
        <end position="207"/>
    </location>
</feature>
<name>A0ABN3SZW6_9ACTN</name>
<protein>
    <submittedName>
        <fullName evidence="2">Uncharacterized protein</fullName>
    </submittedName>
</protein>
<organism evidence="2 3">
    <name type="scientific">Streptomyces lunalinharesii</name>
    <dbReference type="NCBI Taxonomy" id="333384"/>
    <lineage>
        <taxon>Bacteria</taxon>
        <taxon>Bacillati</taxon>
        <taxon>Actinomycetota</taxon>
        <taxon>Actinomycetes</taxon>
        <taxon>Kitasatosporales</taxon>
        <taxon>Streptomycetaceae</taxon>
        <taxon>Streptomyces</taxon>
    </lineage>
</organism>
<accession>A0ABN3SZW6</accession>
<comment type="caution">
    <text evidence="2">The sequence shown here is derived from an EMBL/GenBank/DDBJ whole genome shotgun (WGS) entry which is preliminary data.</text>
</comment>
<reference evidence="2 3" key="1">
    <citation type="journal article" date="2019" name="Int. J. Syst. Evol. Microbiol.">
        <title>The Global Catalogue of Microorganisms (GCM) 10K type strain sequencing project: providing services to taxonomists for standard genome sequencing and annotation.</title>
        <authorList>
            <consortium name="The Broad Institute Genomics Platform"/>
            <consortium name="The Broad Institute Genome Sequencing Center for Infectious Disease"/>
            <person name="Wu L."/>
            <person name="Ma J."/>
        </authorList>
    </citation>
    <scope>NUCLEOTIDE SEQUENCE [LARGE SCALE GENOMIC DNA]</scope>
    <source>
        <strain evidence="2 3">JCM 16374</strain>
    </source>
</reference>
<proteinExistence type="predicted"/>
<keyword evidence="3" id="KW-1185">Reference proteome</keyword>